<keyword evidence="2 8" id="KW-0436">Ligase</keyword>
<evidence type="ECO:0000313" key="13">
    <source>
        <dbReference type="Proteomes" id="UP000178023"/>
    </source>
</evidence>
<dbReference type="InterPro" id="IPR009080">
    <property type="entry name" value="tRNAsynth_Ia_anticodon-bd"/>
</dbReference>
<dbReference type="SMART" id="SM01016">
    <property type="entry name" value="Arg_tRNA_synt_N"/>
    <property type="match status" value="1"/>
</dbReference>
<evidence type="ECO:0000256" key="2">
    <source>
        <dbReference type="ARBA" id="ARBA00022598"/>
    </source>
</evidence>
<dbReference type="GO" id="GO:0005524">
    <property type="term" value="F:ATP binding"/>
    <property type="evidence" value="ECO:0007669"/>
    <property type="project" value="UniProtKB-UniRule"/>
</dbReference>
<dbReference type="GO" id="GO:0005737">
    <property type="term" value="C:cytoplasm"/>
    <property type="evidence" value="ECO:0007669"/>
    <property type="project" value="UniProtKB-SubCell"/>
</dbReference>
<dbReference type="InterPro" id="IPR005148">
    <property type="entry name" value="Arg-tRNA-synth_N"/>
</dbReference>
<keyword evidence="6 8" id="KW-0030">Aminoacyl-tRNA synthetase</keyword>
<dbReference type="HAMAP" id="MF_00123">
    <property type="entry name" value="Arg_tRNA_synth"/>
    <property type="match status" value="1"/>
</dbReference>
<dbReference type="InterPro" id="IPR001278">
    <property type="entry name" value="Arg-tRNA-ligase"/>
</dbReference>
<dbReference type="Gene3D" id="1.10.730.10">
    <property type="entry name" value="Isoleucyl-tRNA Synthetase, Domain 1"/>
    <property type="match status" value="1"/>
</dbReference>
<dbReference type="GO" id="GO:0004814">
    <property type="term" value="F:arginine-tRNA ligase activity"/>
    <property type="evidence" value="ECO:0007669"/>
    <property type="project" value="UniProtKB-UniRule"/>
</dbReference>
<dbReference type="InterPro" id="IPR008909">
    <property type="entry name" value="DALR_anticod-bd"/>
</dbReference>
<dbReference type="SUPFAM" id="SSF52374">
    <property type="entry name" value="Nucleotidylyl transferase"/>
    <property type="match status" value="1"/>
</dbReference>
<keyword evidence="4 8" id="KW-0067">ATP-binding</keyword>
<feature type="domain" description="DALR anticodon binding" evidence="10">
    <location>
        <begin position="490"/>
        <end position="608"/>
    </location>
</feature>
<feature type="domain" description="Arginyl tRNA synthetase N-terminal" evidence="11">
    <location>
        <begin position="40"/>
        <end position="121"/>
    </location>
</feature>
<evidence type="ECO:0000313" key="12">
    <source>
        <dbReference type="EMBL" id="OGN08052.1"/>
    </source>
</evidence>
<proteinExistence type="inferred from homology"/>
<dbReference type="SUPFAM" id="SSF55190">
    <property type="entry name" value="Arginyl-tRNA synthetase (ArgRS), N-terminal 'additional' domain"/>
    <property type="match status" value="1"/>
</dbReference>
<dbReference type="SMART" id="SM00836">
    <property type="entry name" value="DALR_1"/>
    <property type="match status" value="1"/>
</dbReference>
<sequence length="608" mass="68242">MHKQAEAREQVKNIAAKIQTDAEKRDYVHLHDYLLEKVSSEVRDIVRESLGISREAADHMVIEIAPPHVHGDLALNIFDAAKISGQSAVNLAAAISKALELKLPEHLEKIELAGPFVNLFLKRKLFYRESLTEAVRLGEKFGESNVNAGKLAWVEYSAPNIAKPIGVGHLRSTIIGQALVNIYHATGYGVLRHNYLGDWGTQFGKLIYAYQQWGDENKINQNPIAELKELYVRFHKEAETNPDMEDKACALSLRLEEGAPELLSLWQRFKDLSVANFKKTYQKLGVEFDLWLGESEFAGQGQDIAKECLDKKICQKDPDSGAVVCDLGGGIPTFLIQKQDGSTLYITRDLASIKFRVEAARPDVLLYIVGSEQELNFRQFLGLAEKLGYVQLGRAKHIGFGTILSEGKKMSTRGGTLIELEELIAQSIAKSKEIIKEKNPDLNSAQADEISRIVGVGAIIYNDLRQSRTKNISFNWKRMLDFESGSAAYLQYTYVRIRSILKRATSRPSGQATGFSYIFEKESEFNLTRKMVFFPQVVLKAQENNWPHLVATYLEELAQLFNTFYNEASIINTSDILLRESRLNLISAVAAIVKKGLGLLDIKVPDKM</sequence>
<dbReference type="AlphaFoldDB" id="A0A1F8F4J7"/>
<dbReference type="EC" id="6.1.1.19" evidence="8"/>
<dbReference type="NCBIfam" id="TIGR00456">
    <property type="entry name" value="argS"/>
    <property type="match status" value="1"/>
</dbReference>
<dbReference type="Gene3D" id="3.40.50.620">
    <property type="entry name" value="HUPs"/>
    <property type="match status" value="1"/>
</dbReference>
<evidence type="ECO:0000256" key="7">
    <source>
        <dbReference type="ARBA" id="ARBA00049339"/>
    </source>
</evidence>
<evidence type="ECO:0000256" key="1">
    <source>
        <dbReference type="ARBA" id="ARBA00005594"/>
    </source>
</evidence>
<dbReference type="Pfam" id="PF03485">
    <property type="entry name" value="Arg_tRNA_synt_N"/>
    <property type="match status" value="1"/>
</dbReference>
<comment type="caution">
    <text evidence="12">The sequence shown here is derived from an EMBL/GenBank/DDBJ whole genome shotgun (WGS) entry which is preliminary data.</text>
</comment>
<dbReference type="InterPro" id="IPR036695">
    <property type="entry name" value="Arg-tRNA-synth_N_sf"/>
</dbReference>
<name>A0A1F8F4J7_9BACT</name>
<dbReference type="Gene3D" id="3.30.1360.70">
    <property type="entry name" value="Arginyl tRNA synthetase N-terminal domain"/>
    <property type="match status" value="1"/>
</dbReference>
<evidence type="ECO:0000256" key="3">
    <source>
        <dbReference type="ARBA" id="ARBA00022741"/>
    </source>
</evidence>
<comment type="catalytic activity">
    <reaction evidence="7 8">
        <text>tRNA(Arg) + L-arginine + ATP = L-arginyl-tRNA(Arg) + AMP + diphosphate</text>
        <dbReference type="Rhea" id="RHEA:20301"/>
        <dbReference type="Rhea" id="RHEA-COMP:9658"/>
        <dbReference type="Rhea" id="RHEA-COMP:9673"/>
        <dbReference type="ChEBI" id="CHEBI:30616"/>
        <dbReference type="ChEBI" id="CHEBI:32682"/>
        <dbReference type="ChEBI" id="CHEBI:33019"/>
        <dbReference type="ChEBI" id="CHEBI:78442"/>
        <dbReference type="ChEBI" id="CHEBI:78513"/>
        <dbReference type="ChEBI" id="CHEBI:456215"/>
        <dbReference type="EC" id="6.1.1.19"/>
    </reaction>
</comment>
<dbReference type="EMBL" id="MGJL01000012">
    <property type="protein sequence ID" value="OGN08052.1"/>
    <property type="molecule type" value="Genomic_DNA"/>
</dbReference>
<evidence type="ECO:0000256" key="4">
    <source>
        <dbReference type="ARBA" id="ARBA00022840"/>
    </source>
</evidence>
<dbReference type="GO" id="GO:0006420">
    <property type="term" value="P:arginyl-tRNA aminoacylation"/>
    <property type="evidence" value="ECO:0007669"/>
    <property type="project" value="UniProtKB-UniRule"/>
</dbReference>
<gene>
    <name evidence="8" type="primary">argS</name>
    <name evidence="12" type="ORF">A2750_01105</name>
</gene>
<evidence type="ECO:0000256" key="5">
    <source>
        <dbReference type="ARBA" id="ARBA00022917"/>
    </source>
</evidence>
<evidence type="ECO:0000259" key="11">
    <source>
        <dbReference type="SMART" id="SM01016"/>
    </source>
</evidence>
<reference evidence="12 13" key="1">
    <citation type="journal article" date="2016" name="Nat. Commun.">
        <title>Thousands of microbial genomes shed light on interconnected biogeochemical processes in an aquifer system.</title>
        <authorList>
            <person name="Anantharaman K."/>
            <person name="Brown C.T."/>
            <person name="Hug L.A."/>
            <person name="Sharon I."/>
            <person name="Castelle C.J."/>
            <person name="Probst A.J."/>
            <person name="Thomas B.C."/>
            <person name="Singh A."/>
            <person name="Wilkins M.J."/>
            <person name="Karaoz U."/>
            <person name="Brodie E.L."/>
            <person name="Williams K.H."/>
            <person name="Hubbard S.S."/>
            <person name="Banfield J.F."/>
        </authorList>
    </citation>
    <scope>NUCLEOTIDE SEQUENCE [LARGE SCALE GENOMIC DNA]</scope>
</reference>
<dbReference type="PANTHER" id="PTHR11956">
    <property type="entry name" value="ARGINYL-TRNA SYNTHETASE"/>
    <property type="match status" value="1"/>
</dbReference>
<dbReference type="Pfam" id="PF05746">
    <property type="entry name" value="DALR_1"/>
    <property type="match status" value="1"/>
</dbReference>
<keyword evidence="5 8" id="KW-0648">Protein biosynthesis</keyword>
<comment type="similarity">
    <text evidence="1 8 9">Belongs to the class-I aminoacyl-tRNA synthetase family.</text>
</comment>
<dbReference type="PANTHER" id="PTHR11956:SF5">
    <property type="entry name" value="ARGININE--TRNA LIGASE, CYTOPLASMIC"/>
    <property type="match status" value="1"/>
</dbReference>
<evidence type="ECO:0000259" key="10">
    <source>
        <dbReference type="SMART" id="SM00836"/>
    </source>
</evidence>
<dbReference type="FunFam" id="3.40.50.620:FF:000116">
    <property type="entry name" value="Arginine--tRNA ligase"/>
    <property type="match status" value="1"/>
</dbReference>
<dbReference type="InterPro" id="IPR035684">
    <property type="entry name" value="ArgRS_core"/>
</dbReference>
<comment type="subcellular location">
    <subcellularLocation>
        <location evidence="8">Cytoplasm</location>
    </subcellularLocation>
</comment>
<dbReference type="PRINTS" id="PR01038">
    <property type="entry name" value="TRNASYNTHARG"/>
</dbReference>
<keyword evidence="8" id="KW-0963">Cytoplasm</keyword>
<comment type="subunit">
    <text evidence="8">Monomer.</text>
</comment>
<organism evidence="12 13">
    <name type="scientific">Candidatus Yanofskybacteria bacterium RIFCSPHIGHO2_01_FULL_45_42</name>
    <dbReference type="NCBI Taxonomy" id="1802671"/>
    <lineage>
        <taxon>Bacteria</taxon>
        <taxon>Candidatus Yanofskyibacteriota</taxon>
    </lineage>
</organism>
<evidence type="ECO:0000256" key="6">
    <source>
        <dbReference type="ARBA" id="ARBA00023146"/>
    </source>
</evidence>
<feature type="short sequence motif" description="'HIGH' region" evidence="8">
    <location>
        <begin position="159"/>
        <end position="169"/>
    </location>
</feature>
<protein>
    <recommendedName>
        <fullName evidence="8">Arginine--tRNA ligase</fullName>
        <ecNumber evidence="8">6.1.1.19</ecNumber>
    </recommendedName>
    <alternativeName>
        <fullName evidence="8">Arginyl-tRNA synthetase</fullName>
        <shortName evidence="8">ArgRS</shortName>
    </alternativeName>
</protein>
<evidence type="ECO:0000256" key="9">
    <source>
        <dbReference type="RuleBase" id="RU363038"/>
    </source>
</evidence>
<dbReference type="Proteomes" id="UP000178023">
    <property type="component" value="Unassembled WGS sequence"/>
</dbReference>
<keyword evidence="3 8" id="KW-0547">Nucleotide-binding</keyword>
<dbReference type="SUPFAM" id="SSF47323">
    <property type="entry name" value="Anticodon-binding domain of a subclass of class I aminoacyl-tRNA synthetases"/>
    <property type="match status" value="1"/>
</dbReference>
<dbReference type="Pfam" id="PF00750">
    <property type="entry name" value="tRNA-synt_1d"/>
    <property type="match status" value="1"/>
</dbReference>
<evidence type="ECO:0000256" key="8">
    <source>
        <dbReference type="HAMAP-Rule" id="MF_00123"/>
    </source>
</evidence>
<accession>A0A1F8F4J7</accession>
<dbReference type="InterPro" id="IPR014729">
    <property type="entry name" value="Rossmann-like_a/b/a_fold"/>
</dbReference>